<comment type="caution">
    <text evidence="2">The sequence shown here is derived from an EMBL/GenBank/DDBJ whole genome shotgun (WGS) entry which is preliminary data.</text>
</comment>
<name>A0A699ZL38_HAELA</name>
<evidence type="ECO:0000256" key="1">
    <source>
        <dbReference type="SAM" id="MobiDB-lite"/>
    </source>
</evidence>
<feature type="region of interest" description="Disordered" evidence="1">
    <location>
        <begin position="48"/>
        <end position="70"/>
    </location>
</feature>
<accession>A0A699ZL38</accession>
<gene>
    <name evidence="2" type="ORF">HaLaN_16481</name>
</gene>
<evidence type="ECO:0000313" key="2">
    <source>
        <dbReference type="EMBL" id="GFH19524.1"/>
    </source>
</evidence>
<protein>
    <submittedName>
        <fullName evidence="2">Uncharacterized protein</fullName>
    </submittedName>
</protein>
<proteinExistence type="predicted"/>
<reference evidence="2 3" key="1">
    <citation type="submission" date="2020-02" db="EMBL/GenBank/DDBJ databases">
        <title>Draft genome sequence of Haematococcus lacustris strain NIES-144.</title>
        <authorList>
            <person name="Morimoto D."/>
            <person name="Nakagawa S."/>
            <person name="Yoshida T."/>
            <person name="Sawayama S."/>
        </authorList>
    </citation>
    <scope>NUCLEOTIDE SEQUENCE [LARGE SCALE GENOMIC DNA]</scope>
    <source>
        <strain evidence="2 3">NIES-144</strain>
    </source>
</reference>
<organism evidence="2 3">
    <name type="scientific">Haematococcus lacustris</name>
    <name type="common">Green alga</name>
    <name type="synonym">Haematococcus pluvialis</name>
    <dbReference type="NCBI Taxonomy" id="44745"/>
    <lineage>
        <taxon>Eukaryota</taxon>
        <taxon>Viridiplantae</taxon>
        <taxon>Chlorophyta</taxon>
        <taxon>core chlorophytes</taxon>
        <taxon>Chlorophyceae</taxon>
        <taxon>CS clade</taxon>
        <taxon>Chlamydomonadales</taxon>
        <taxon>Haematococcaceae</taxon>
        <taxon>Haematococcus</taxon>
    </lineage>
</organism>
<keyword evidence="3" id="KW-1185">Reference proteome</keyword>
<sequence length="70" mass="8021">MRTRHARYALRAGRGVNPDAAIAMPWGPRWQEHPSLHRIIEGVRASMREQREQQEPPAPKLTPKQTALLC</sequence>
<dbReference type="AlphaFoldDB" id="A0A699ZL38"/>
<evidence type="ECO:0000313" key="3">
    <source>
        <dbReference type="Proteomes" id="UP000485058"/>
    </source>
</evidence>
<dbReference type="EMBL" id="BLLF01001478">
    <property type="protein sequence ID" value="GFH19524.1"/>
    <property type="molecule type" value="Genomic_DNA"/>
</dbReference>
<dbReference type="Proteomes" id="UP000485058">
    <property type="component" value="Unassembled WGS sequence"/>
</dbReference>